<evidence type="ECO:0000256" key="1">
    <source>
        <dbReference type="ARBA" id="ARBA00022617"/>
    </source>
</evidence>
<dbReference type="GO" id="GO:0046872">
    <property type="term" value="F:metal ion binding"/>
    <property type="evidence" value="ECO:0007669"/>
    <property type="project" value="UniProtKB-KW"/>
</dbReference>
<evidence type="ECO:0000256" key="3">
    <source>
        <dbReference type="ARBA" id="ARBA00023004"/>
    </source>
</evidence>
<gene>
    <name evidence="7" type="ORF">ENO59_12310</name>
</gene>
<protein>
    <submittedName>
        <fullName evidence="7">Cytochrome c</fullName>
    </submittedName>
</protein>
<dbReference type="SUPFAM" id="SSF46626">
    <property type="entry name" value="Cytochrome c"/>
    <property type="match status" value="1"/>
</dbReference>
<feature type="chain" id="PRO_5030575153" evidence="5">
    <location>
        <begin position="20"/>
        <end position="154"/>
    </location>
</feature>
<dbReference type="GO" id="GO:0020037">
    <property type="term" value="F:heme binding"/>
    <property type="evidence" value="ECO:0007669"/>
    <property type="project" value="InterPro"/>
</dbReference>
<keyword evidence="1 4" id="KW-0349">Heme</keyword>
<dbReference type="PROSITE" id="PS51257">
    <property type="entry name" value="PROKAR_LIPOPROTEIN"/>
    <property type="match status" value="1"/>
</dbReference>
<feature type="signal peptide" evidence="5">
    <location>
        <begin position="1"/>
        <end position="19"/>
    </location>
</feature>
<evidence type="ECO:0000256" key="5">
    <source>
        <dbReference type="SAM" id="SignalP"/>
    </source>
</evidence>
<accession>A0A7V2F7B7</accession>
<dbReference type="PROSITE" id="PS51007">
    <property type="entry name" value="CYTC"/>
    <property type="match status" value="1"/>
</dbReference>
<organism evidence="7">
    <name type="scientific">Rhodothermus marinus</name>
    <name type="common">Rhodothermus obamensis</name>
    <dbReference type="NCBI Taxonomy" id="29549"/>
    <lineage>
        <taxon>Bacteria</taxon>
        <taxon>Pseudomonadati</taxon>
        <taxon>Rhodothermota</taxon>
        <taxon>Rhodothermia</taxon>
        <taxon>Rhodothermales</taxon>
        <taxon>Rhodothermaceae</taxon>
        <taxon>Rhodothermus</taxon>
    </lineage>
</organism>
<dbReference type="InterPro" id="IPR036909">
    <property type="entry name" value="Cyt_c-like_dom_sf"/>
</dbReference>
<evidence type="ECO:0000256" key="2">
    <source>
        <dbReference type="ARBA" id="ARBA00022723"/>
    </source>
</evidence>
<keyword evidence="3 4" id="KW-0408">Iron</keyword>
<feature type="domain" description="Cytochrome c" evidence="6">
    <location>
        <begin position="62"/>
        <end position="151"/>
    </location>
</feature>
<keyword evidence="5" id="KW-0732">Signal</keyword>
<proteinExistence type="predicted"/>
<comment type="caution">
    <text evidence="7">The sequence shown here is derived from an EMBL/GenBank/DDBJ whole genome shotgun (WGS) entry which is preliminary data.</text>
</comment>
<dbReference type="Gene3D" id="1.10.760.10">
    <property type="entry name" value="Cytochrome c-like domain"/>
    <property type="match status" value="1"/>
</dbReference>
<dbReference type="GO" id="GO:0009055">
    <property type="term" value="F:electron transfer activity"/>
    <property type="evidence" value="ECO:0007669"/>
    <property type="project" value="InterPro"/>
</dbReference>
<evidence type="ECO:0000256" key="4">
    <source>
        <dbReference type="PROSITE-ProRule" id="PRU00433"/>
    </source>
</evidence>
<reference evidence="7" key="1">
    <citation type="journal article" date="2020" name="mSystems">
        <title>Genome- and Community-Level Interaction Insights into Carbon Utilization and Element Cycling Functions of Hydrothermarchaeota in Hydrothermal Sediment.</title>
        <authorList>
            <person name="Zhou Z."/>
            <person name="Liu Y."/>
            <person name="Xu W."/>
            <person name="Pan J."/>
            <person name="Luo Z.H."/>
            <person name="Li M."/>
        </authorList>
    </citation>
    <scope>NUCLEOTIDE SEQUENCE [LARGE SCALE GENOMIC DNA]</scope>
    <source>
        <strain evidence="7">SpSt-143</strain>
    </source>
</reference>
<dbReference type="EMBL" id="DSGB01000007">
    <property type="protein sequence ID" value="HER97266.1"/>
    <property type="molecule type" value="Genomic_DNA"/>
</dbReference>
<dbReference type="InterPro" id="IPR009056">
    <property type="entry name" value="Cyt_c-like_dom"/>
</dbReference>
<keyword evidence="2 4" id="KW-0479">Metal-binding</keyword>
<dbReference type="AlphaFoldDB" id="A0A7V2F7B7"/>
<name>A0A7V2F7B7_RHOMR</name>
<dbReference type="Pfam" id="PF00034">
    <property type="entry name" value="Cytochrom_C"/>
    <property type="match status" value="1"/>
</dbReference>
<evidence type="ECO:0000259" key="6">
    <source>
        <dbReference type="PROSITE" id="PS51007"/>
    </source>
</evidence>
<sequence length="154" mass="16752">MKTLVWSLAACMMSLTLTACGPQQTNSSNPSAAASTAQDPEALAAEIGPVKQLTLAEQLDAALAQQGEQLFNTYCIACHRLEERFIGPPLGNVTQRRGPVYLMNMMLNPNGMIQRHPVVKQLVSEYGTLMTDLSLTEEQARAILEYLRQVGATS</sequence>
<evidence type="ECO:0000313" key="7">
    <source>
        <dbReference type="EMBL" id="HER97266.1"/>
    </source>
</evidence>